<keyword evidence="6" id="KW-0963">Cytoplasm</keyword>
<evidence type="ECO:0000313" key="8">
    <source>
        <dbReference type="EMBL" id="KZL94287.1"/>
    </source>
</evidence>
<evidence type="ECO:0000256" key="3">
    <source>
        <dbReference type="ARBA" id="ARBA00022605"/>
    </source>
</evidence>
<evidence type="ECO:0000256" key="4">
    <source>
        <dbReference type="ARBA" id="ARBA00023102"/>
    </source>
</evidence>
<keyword evidence="9" id="KW-1185">Reference proteome</keyword>
<dbReference type="EC" id="4.2.1.19" evidence="6 7"/>
<dbReference type="PATRIC" id="fig|1121326.3.peg.1308"/>
<dbReference type="NCBIfam" id="NF002112">
    <property type="entry name" value="PRK00951.2-2"/>
    <property type="match status" value="1"/>
</dbReference>
<dbReference type="FunFam" id="3.30.230.40:FF:000001">
    <property type="entry name" value="Imidazoleglycerol-phosphate dehydratase HisB"/>
    <property type="match status" value="1"/>
</dbReference>
<organism evidence="8 9">
    <name type="scientific">Clostridium magnum DSM 2767</name>
    <dbReference type="NCBI Taxonomy" id="1121326"/>
    <lineage>
        <taxon>Bacteria</taxon>
        <taxon>Bacillati</taxon>
        <taxon>Bacillota</taxon>
        <taxon>Clostridia</taxon>
        <taxon>Eubacteriales</taxon>
        <taxon>Clostridiaceae</taxon>
        <taxon>Clostridium</taxon>
    </lineage>
</organism>
<dbReference type="Pfam" id="PF00475">
    <property type="entry name" value="IGPD"/>
    <property type="match status" value="1"/>
</dbReference>
<dbReference type="NCBIfam" id="NF002116">
    <property type="entry name" value="PRK00951.2-6"/>
    <property type="match status" value="1"/>
</dbReference>
<dbReference type="PROSITE" id="PS00954">
    <property type="entry name" value="IGP_DEHYDRATASE_1"/>
    <property type="match status" value="1"/>
</dbReference>
<dbReference type="PANTHER" id="PTHR23133:SF2">
    <property type="entry name" value="IMIDAZOLEGLYCEROL-PHOSPHATE DEHYDRATASE"/>
    <property type="match status" value="1"/>
</dbReference>
<evidence type="ECO:0000256" key="6">
    <source>
        <dbReference type="HAMAP-Rule" id="MF_00076"/>
    </source>
</evidence>
<dbReference type="InterPro" id="IPR020565">
    <property type="entry name" value="ImidazoleglycerP_deHydtase_CS"/>
</dbReference>
<name>A0A162UU72_9CLOT</name>
<dbReference type="GO" id="GO:0000105">
    <property type="term" value="P:L-histidine biosynthetic process"/>
    <property type="evidence" value="ECO:0007669"/>
    <property type="project" value="UniProtKB-UniRule"/>
</dbReference>
<dbReference type="HAMAP" id="MF_00076">
    <property type="entry name" value="HisB"/>
    <property type="match status" value="1"/>
</dbReference>
<keyword evidence="4 6" id="KW-0368">Histidine biosynthesis</keyword>
<dbReference type="STRING" id="1121326.CLMAG_13400"/>
<keyword evidence="3 6" id="KW-0028">Amino-acid biosynthesis</keyword>
<comment type="catalytic activity">
    <reaction evidence="6 7">
        <text>D-erythro-1-(imidazol-4-yl)glycerol 3-phosphate = 3-(imidazol-4-yl)-2-oxopropyl phosphate + H2O</text>
        <dbReference type="Rhea" id="RHEA:11040"/>
        <dbReference type="ChEBI" id="CHEBI:15377"/>
        <dbReference type="ChEBI" id="CHEBI:57766"/>
        <dbReference type="ChEBI" id="CHEBI:58278"/>
        <dbReference type="EC" id="4.2.1.19"/>
    </reaction>
</comment>
<evidence type="ECO:0000256" key="2">
    <source>
        <dbReference type="ARBA" id="ARBA00016664"/>
    </source>
</evidence>
<comment type="subcellular location">
    <subcellularLocation>
        <location evidence="6 7">Cytoplasm</location>
    </subcellularLocation>
</comment>
<evidence type="ECO:0000256" key="5">
    <source>
        <dbReference type="ARBA" id="ARBA00023239"/>
    </source>
</evidence>
<dbReference type="AlphaFoldDB" id="A0A162UU72"/>
<dbReference type="Gene3D" id="3.30.230.40">
    <property type="entry name" value="Imidazole glycerol phosphate dehydratase, domain 1"/>
    <property type="match status" value="2"/>
</dbReference>
<dbReference type="Proteomes" id="UP000076603">
    <property type="component" value="Unassembled WGS sequence"/>
</dbReference>
<dbReference type="RefSeq" id="WP_066619562.1">
    <property type="nucleotide sequence ID" value="NZ_FQXL01000009.1"/>
</dbReference>
<dbReference type="NCBIfam" id="NF002107">
    <property type="entry name" value="PRK00951.1-2"/>
    <property type="match status" value="1"/>
</dbReference>
<comment type="similarity">
    <text evidence="6 7">Belongs to the imidazoleglycerol-phosphate dehydratase family.</text>
</comment>
<dbReference type="PANTHER" id="PTHR23133">
    <property type="entry name" value="IMIDAZOLEGLYCEROL-PHOSPHATE DEHYDRATASE HIS7"/>
    <property type="match status" value="1"/>
</dbReference>
<dbReference type="InterPro" id="IPR020568">
    <property type="entry name" value="Ribosomal_Su5_D2-typ_SF"/>
</dbReference>
<dbReference type="NCBIfam" id="NF002109">
    <property type="entry name" value="PRK00951.1-5"/>
    <property type="match status" value="1"/>
</dbReference>
<dbReference type="InterPro" id="IPR000807">
    <property type="entry name" value="ImidazoleglycerolP_deHydtase"/>
</dbReference>
<dbReference type="PROSITE" id="PS00955">
    <property type="entry name" value="IGP_DEHYDRATASE_2"/>
    <property type="match status" value="1"/>
</dbReference>
<accession>A0A162UU72</accession>
<dbReference type="InterPro" id="IPR038494">
    <property type="entry name" value="IGPD_sf"/>
</dbReference>
<evidence type="ECO:0000256" key="7">
    <source>
        <dbReference type="RuleBase" id="RU000599"/>
    </source>
</evidence>
<protein>
    <recommendedName>
        <fullName evidence="2 6">Imidazoleglycerol-phosphate dehydratase</fullName>
        <shortName evidence="6">IGPD</shortName>
        <ecNumber evidence="6 7">4.2.1.19</ecNumber>
    </recommendedName>
</protein>
<comment type="pathway">
    <text evidence="1 6 7">Amino-acid biosynthesis; L-histidine biosynthesis; L-histidine from 5-phospho-alpha-D-ribose 1-diphosphate: step 6/9.</text>
</comment>
<evidence type="ECO:0000313" key="9">
    <source>
        <dbReference type="Proteomes" id="UP000076603"/>
    </source>
</evidence>
<dbReference type="EMBL" id="LWAE01000001">
    <property type="protein sequence ID" value="KZL94287.1"/>
    <property type="molecule type" value="Genomic_DNA"/>
</dbReference>
<proteinExistence type="inferred from homology"/>
<keyword evidence="5 6" id="KW-0456">Lyase</keyword>
<evidence type="ECO:0000256" key="1">
    <source>
        <dbReference type="ARBA" id="ARBA00005047"/>
    </source>
</evidence>
<dbReference type="NCBIfam" id="NF002114">
    <property type="entry name" value="PRK00951.2-4"/>
    <property type="match status" value="1"/>
</dbReference>
<reference evidence="8 9" key="1">
    <citation type="submission" date="2016-04" db="EMBL/GenBank/DDBJ databases">
        <title>Genome sequence of Clostridium magnum DSM 2767.</title>
        <authorList>
            <person name="Poehlein A."/>
            <person name="Uhlig R."/>
            <person name="Fischer R."/>
            <person name="Bahl H."/>
            <person name="Daniel R."/>
        </authorList>
    </citation>
    <scope>NUCLEOTIDE SEQUENCE [LARGE SCALE GENOMIC DNA]</scope>
    <source>
        <strain evidence="8 9">DSM 2767</strain>
    </source>
</reference>
<dbReference type="GO" id="GO:0004424">
    <property type="term" value="F:imidazoleglycerol-phosphate dehydratase activity"/>
    <property type="evidence" value="ECO:0007669"/>
    <property type="project" value="UniProtKB-UniRule"/>
</dbReference>
<dbReference type="NCBIfam" id="NF002111">
    <property type="entry name" value="PRK00951.2-1"/>
    <property type="match status" value="1"/>
</dbReference>
<dbReference type="UniPathway" id="UPA00031">
    <property type="reaction ID" value="UER00011"/>
</dbReference>
<dbReference type="CDD" id="cd07914">
    <property type="entry name" value="IGPD"/>
    <property type="match status" value="1"/>
</dbReference>
<sequence length="197" mass="21688">MSTDRIAQLDRKTNETNITIEVNLDGDGIYNIDTGIGFFDHMLTLAAKHGIMDLNVKAEGDLYVDAHHTVEDVGIALGKCIEKALGDKKGITRYGTSFLPMDETLALVSMDISGRPYLVFEAEFNSPMVGEMDTELVEEFFRAVAFNAGITVHAKVLYGKNAHHMIEALFKAFGRALREAVTKDERIKGVMSTKGSL</sequence>
<dbReference type="FunFam" id="3.30.230.40:FF:000003">
    <property type="entry name" value="Imidazoleglycerol-phosphate dehydratase HisB"/>
    <property type="match status" value="1"/>
</dbReference>
<gene>
    <name evidence="6 8" type="primary">hisB</name>
    <name evidence="8" type="ORF">CLMAG_13400</name>
</gene>
<dbReference type="OrthoDB" id="9790411at2"/>
<comment type="caution">
    <text evidence="8">The sequence shown here is derived from an EMBL/GenBank/DDBJ whole genome shotgun (WGS) entry which is preliminary data.</text>
</comment>
<dbReference type="GO" id="GO:0005737">
    <property type="term" value="C:cytoplasm"/>
    <property type="evidence" value="ECO:0007669"/>
    <property type="project" value="UniProtKB-SubCell"/>
</dbReference>
<dbReference type="SUPFAM" id="SSF54211">
    <property type="entry name" value="Ribosomal protein S5 domain 2-like"/>
    <property type="match status" value="2"/>
</dbReference>